<dbReference type="GO" id="GO:0005992">
    <property type="term" value="P:trehalose biosynthetic process"/>
    <property type="evidence" value="ECO:0007669"/>
    <property type="project" value="InterPro"/>
</dbReference>
<dbReference type="SUPFAM" id="SSF53756">
    <property type="entry name" value="UDP-Glycosyltransferase/glycogen phosphorylase"/>
    <property type="match status" value="1"/>
</dbReference>
<reference evidence="2 3" key="1">
    <citation type="submission" date="2023-01" db="EMBL/GenBank/DDBJ databases">
        <title>Analysis of 21 Apiospora genomes using comparative genomics revels a genus with tremendous synthesis potential of carbohydrate active enzymes and secondary metabolites.</title>
        <authorList>
            <person name="Sorensen T."/>
        </authorList>
    </citation>
    <scope>NUCLEOTIDE SEQUENCE [LARGE SCALE GENOMIC DNA]</scope>
    <source>
        <strain evidence="2 3">CBS 117206</strain>
    </source>
</reference>
<dbReference type="Gene3D" id="3.40.50.2000">
    <property type="entry name" value="Glycogen Phosphorylase B"/>
    <property type="match status" value="2"/>
</dbReference>
<dbReference type="GO" id="GO:0005829">
    <property type="term" value="C:cytosol"/>
    <property type="evidence" value="ECO:0007669"/>
    <property type="project" value="TreeGrafter"/>
</dbReference>
<dbReference type="FunFam" id="3.40.50.2000:FF:000036">
    <property type="entry name" value="Alpha,alpha-trehalose-phosphate synthase subunit Tps2"/>
    <property type="match status" value="1"/>
</dbReference>
<dbReference type="GO" id="GO:0003825">
    <property type="term" value="F:alpha,alpha-trehalose-phosphate synthase (UDP-forming) activity"/>
    <property type="evidence" value="ECO:0007669"/>
    <property type="project" value="TreeGrafter"/>
</dbReference>
<dbReference type="AlphaFoldDB" id="A0AAW0QKI7"/>
<gene>
    <name evidence="2" type="ORF">PG999_009931</name>
</gene>
<dbReference type="PANTHER" id="PTHR10788">
    <property type="entry name" value="TREHALOSE-6-PHOSPHATE SYNTHASE"/>
    <property type="match status" value="1"/>
</dbReference>
<dbReference type="CDD" id="cd03788">
    <property type="entry name" value="GT20_TPS"/>
    <property type="match status" value="1"/>
</dbReference>
<feature type="compositionally biased region" description="Basic and acidic residues" evidence="1">
    <location>
        <begin position="31"/>
        <end position="46"/>
    </location>
</feature>
<dbReference type="FunFam" id="3.40.50.2000:FF:000131">
    <property type="entry name" value="Trehalose-6-phosphate phosphatase"/>
    <property type="match status" value="1"/>
</dbReference>
<feature type="compositionally biased region" description="Polar residues" evidence="1">
    <location>
        <begin position="1"/>
        <end position="12"/>
    </location>
</feature>
<dbReference type="Proteomes" id="UP001392437">
    <property type="component" value="Unassembled WGS sequence"/>
</dbReference>
<keyword evidence="3" id="KW-1185">Reference proteome</keyword>
<dbReference type="GO" id="GO:0005946">
    <property type="term" value="C:alpha,alpha-trehalose-phosphate synthase complex (UDP-forming)"/>
    <property type="evidence" value="ECO:0007669"/>
    <property type="project" value="TreeGrafter"/>
</dbReference>
<feature type="compositionally biased region" description="Polar residues" evidence="1">
    <location>
        <begin position="113"/>
        <end position="124"/>
    </location>
</feature>
<dbReference type="GO" id="GO:0034605">
    <property type="term" value="P:cellular response to heat"/>
    <property type="evidence" value="ECO:0007669"/>
    <property type="project" value="TreeGrafter"/>
</dbReference>
<accession>A0AAW0QKI7</accession>
<feature type="region of interest" description="Disordered" evidence="1">
    <location>
        <begin position="1"/>
        <end position="124"/>
    </location>
</feature>
<proteinExistence type="predicted"/>
<evidence type="ECO:0000313" key="2">
    <source>
        <dbReference type="EMBL" id="KAK8106572.1"/>
    </source>
</evidence>
<dbReference type="EMBL" id="JAQQWP010000008">
    <property type="protein sequence ID" value="KAK8106572.1"/>
    <property type="molecule type" value="Genomic_DNA"/>
</dbReference>
<comment type="caution">
    <text evidence="2">The sequence shown here is derived from an EMBL/GenBank/DDBJ whole genome shotgun (WGS) entry which is preliminary data.</text>
</comment>
<dbReference type="GO" id="GO:0004805">
    <property type="term" value="F:trehalose-phosphatase activity"/>
    <property type="evidence" value="ECO:0007669"/>
    <property type="project" value="TreeGrafter"/>
</dbReference>
<name>A0AAW0QKI7_9PEZI</name>
<sequence>MADQSTGPTSNGRLRDAIEGSKAPYSPRPSWLDRSESGLPPHERPSVTKVPVTPGIHLTTYQSPDEKHSKKGRRTTPGYFTSGPAHHDGRDSQTLGRSPLESLSELPGAGVHSSPTQAVRSVTPDQEVLRRLSLSSKRHWESISQMQAAVPELALAGNLISATFTLPYALKYNQSGDWNLGLRRGQSTLFDALSYLSSDESPWEHTVVGWTGEIETSYVSLSPPVAHPGITANMPSLNPLSAPVPIDNNAPPAQPLQDGMFMSTDHQVSLEQQLSHDKRMKSIPIWLADDEEMTADGITLKDQSRWRRYAEHELYALFHYRQHEPTDGRLERMQWTDYYRMNLKFADKIMDVYKHGDVVVIHDFYLMLLPSMLRQRAPNMYISFYLHTPFPTSELLRCLPRRKEVLQGVLGANLVGFQSYSYSRHFLNCCTRILGFPSDSFGVDVYGSRVEVGVFPIGIDFAKVQQLAWSGSVDKAHNDLKKIYKGKKIIVGRDRLDSSHGVTQKLMAFERFLELYPHWREKVVLIQVTSPKNTEDDSENKVTSRVNELVTRINGSKGSLTYSPVQHYPQYLSQEEYFALLRAADIGLITSVRDGLNTTSLEYVVCQRESHGPLILSEFSGTAGFLPGAIHINPWDLSGVAKKIDHALTMPSDQRQLVQKQLYNHVAEHNVRSWIAQFLFGLVDVLARN</sequence>
<evidence type="ECO:0000256" key="1">
    <source>
        <dbReference type="SAM" id="MobiDB-lite"/>
    </source>
</evidence>
<organism evidence="2 3">
    <name type="scientific">Apiospora kogelbergensis</name>
    <dbReference type="NCBI Taxonomy" id="1337665"/>
    <lineage>
        <taxon>Eukaryota</taxon>
        <taxon>Fungi</taxon>
        <taxon>Dikarya</taxon>
        <taxon>Ascomycota</taxon>
        <taxon>Pezizomycotina</taxon>
        <taxon>Sordariomycetes</taxon>
        <taxon>Xylariomycetidae</taxon>
        <taxon>Amphisphaeriales</taxon>
        <taxon>Apiosporaceae</taxon>
        <taxon>Apiospora</taxon>
    </lineage>
</organism>
<dbReference type="PANTHER" id="PTHR10788:SF123">
    <property type="entry name" value="TREHALOSE-PHOSPHATASE"/>
    <property type="match status" value="1"/>
</dbReference>
<dbReference type="GO" id="GO:0031505">
    <property type="term" value="P:fungal-type cell wall organization"/>
    <property type="evidence" value="ECO:0007669"/>
    <property type="project" value="TreeGrafter"/>
</dbReference>
<dbReference type="Pfam" id="PF00982">
    <property type="entry name" value="Glyco_transf_20"/>
    <property type="match status" value="1"/>
</dbReference>
<evidence type="ECO:0000313" key="3">
    <source>
        <dbReference type="Proteomes" id="UP001392437"/>
    </source>
</evidence>
<protein>
    <submittedName>
        <fullName evidence="2">Glycosyltransferase family 20</fullName>
    </submittedName>
</protein>
<dbReference type="InterPro" id="IPR001830">
    <property type="entry name" value="Glyco_trans_20"/>
</dbReference>